<dbReference type="eggNOG" id="ENOG502R5CE">
    <property type="taxonomic scope" value="Eukaryota"/>
</dbReference>
<accession>K3X6G4</accession>
<evidence type="ECO:0000256" key="3">
    <source>
        <dbReference type="ARBA" id="ARBA00023157"/>
    </source>
</evidence>
<evidence type="ECO:0000256" key="2">
    <source>
        <dbReference type="ARBA" id="ARBA00022737"/>
    </source>
</evidence>
<organism evidence="7 8">
    <name type="scientific">Globisporangium ultimum (strain ATCC 200006 / CBS 805.95 / DAOM BR144)</name>
    <name type="common">Pythium ultimum</name>
    <dbReference type="NCBI Taxonomy" id="431595"/>
    <lineage>
        <taxon>Eukaryota</taxon>
        <taxon>Sar</taxon>
        <taxon>Stramenopiles</taxon>
        <taxon>Oomycota</taxon>
        <taxon>Peronosporomycetes</taxon>
        <taxon>Pythiales</taxon>
        <taxon>Pythiaceae</taxon>
        <taxon>Globisporangium</taxon>
    </lineage>
</organism>
<feature type="chain" id="PRO_5003868412" description="Laminin IV type A domain-containing protein" evidence="5">
    <location>
        <begin position="29"/>
        <end position="308"/>
    </location>
</feature>
<feature type="domain" description="Laminin IV type A" evidence="6">
    <location>
        <begin position="104"/>
        <end position="308"/>
    </location>
</feature>
<dbReference type="Pfam" id="PF00052">
    <property type="entry name" value="Laminin_B"/>
    <property type="match status" value="1"/>
</dbReference>
<reference evidence="8" key="1">
    <citation type="journal article" date="2010" name="Genome Biol.">
        <title>Genome sequence of the necrotrophic plant pathogen Pythium ultimum reveals original pathogenicity mechanisms and effector repertoire.</title>
        <authorList>
            <person name="Levesque C.A."/>
            <person name="Brouwer H."/>
            <person name="Cano L."/>
            <person name="Hamilton J.P."/>
            <person name="Holt C."/>
            <person name="Huitema E."/>
            <person name="Raffaele S."/>
            <person name="Robideau G.P."/>
            <person name="Thines M."/>
            <person name="Win J."/>
            <person name="Zerillo M.M."/>
            <person name="Beakes G.W."/>
            <person name="Boore J.L."/>
            <person name="Busam D."/>
            <person name="Dumas B."/>
            <person name="Ferriera S."/>
            <person name="Fuerstenberg S.I."/>
            <person name="Gachon C.M."/>
            <person name="Gaulin E."/>
            <person name="Govers F."/>
            <person name="Grenville-Briggs L."/>
            <person name="Horner N."/>
            <person name="Hostetler J."/>
            <person name="Jiang R.H."/>
            <person name="Johnson J."/>
            <person name="Krajaejun T."/>
            <person name="Lin H."/>
            <person name="Meijer H.J."/>
            <person name="Moore B."/>
            <person name="Morris P."/>
            <person name="Phuntmart V."/>
            <person name="Puiu D."/>
            <person name="Shetty J."/>
            <person name="Stajich J.E."/>
            <person name="Tripathy S."/>
            <person name="Wawra S."/>
            <person name="van West P."/>
            <person name="Whitty B.R."/>
            <person name="Coutinho P.M."/>
            <person name="Henrissat B."/>
            <person name="Martin F."/>
            <person name="Thomas P.D."/>
            <person name="Tyler B.M."/>
            <person name="De Vries R.P."/>
            <person name="Kamoun S."/>
            <person name="Yandell M."/>
            <person name="Tisserat N."/>
            <person name="Buell C.R."/>
        </authorList>
    </citation>
    <scope>NUCLEOTIDE SEQUENCE</scope>
    <source>
        <strain evidence="8">DAOM:BR144</strain>
    </source>
</reference>
<proteinExistence type="predicted"/>
<dbReference type="PROSITE" id="PS51115">
    <property type="entry name" value="LAMININ_IVA"/>
    <property type="match status" value="1"/>
</dbReference>
<name>K3X6G4_GLOUD</name>
<keyword evidence="8" id="KW-1185">Reference proteome</keyword>
<dbReference type="InParanoid" id="K3X6G4"/>
<dbReference type="SMART" id="SM00281">
    <property type="entry name" value="LamB"/>
    <property type="match status" value="1"/>
</dbReference>
<dbReference type="OMA" id="NTILPWT"/>
<keyword evidence="1 5" id="KW-0732">Signal</keyword>
<reference evidence="8" key="2">
    <citation type="submission" date="2010-04" db="EMBL/GenBank/DDBJ databases">
        <authorList>
            <person name="Buell R."/>
            <person name="Hamilton J."/>
            <person name="Hostetler J."/>
        </authorList>
    </citation>
    <scope>NUCLEOTIDE SEQUENCE [LARGE SCALE GENOMIC DNA]</scope>
    <source>
        <strain evidence="8">DAOM:BR144</strain>
    </source>
</reference>
<evidence type="ECO:0000313" key="8">
    <source>
        <dbReference type="Proteomes" id="UP000019132"/>
    </source>
</evidence>
<protein>
    <recommendedName>
        <fullName evidence="6">Laminin IV type A domain-containing protein</fullName>
    </recommendedName>
</protein>
<keyword evidence="3" id="KW-1015">Disulfide bond</keyword>
<evidence type="ECO:0000256" key="5">
    <source>
        <dbReference type="SAM" id="SignalP"/>
    </source>
</evidence>
<reference evidence="7" key="3">
    <citation type="submission" date="2015-02" db="UniProtKB">
        <authorList>
            <consortium name="EnsemblProtists"/>
        </authorList>
    </citation>
    <scope>IDENTIFICATION</scope>
    <source>
        <strain evidence="7">DAOM BR144</strain>
    </source>
</reference>
<dbReference type="InterPro" id="IPR000034">
    <property type="entry name" value="Laminin_IV"/>
</dbReference>
<dbReference type="EnsemblProtists" id="PYU1_T012813">
    <property type="protein sequence ID" value="PYU1_T012813"/>
    <property type="gene ID" value="PYU1_G012786"/>
</dbReference>
<evidence type="ECO:0000313" key="7">
    <source>
        <dbReference type="EnsemblProtists" id="PYU1_T012813"/>
    </source>
</evidence>
<sequence length="308" mass="33573">MATRTSYAAASLLLLLLPCMLQALGVLADTYEPKRDAAPITSVPTVVTGSKNRLVFVRSIYGGPPINSKYAEFRYTMTNGVDTSKEGVITITTNEGLVASTFDRDVENWGIVSNGNAGGGRANFQPISRGRLLSYYIYGIDAVIHRKSDTGDDAMLWYFNAPLKFLGNQWSAYGGSLDFVLSSAEGNFDKESLNLFGRGNLVILECSTCNRNAGVTYAMPLSPVFSYDGTTTQFRLPLHELAGWVKDPKNTILPWTPPSQCEFVSVLSALTSLRILGDFTRGYESVALDSVMLRHGPGKPRPCYTSTS</sequence>
<evidence type="ECO:0000256" key="1">
    <source>
        <dbReference type="ARBA" id="ARBA00022729"/>
    </source>
</evidence>
<evidence type="ECO:0000259" key="6">
    <source>
        <dbReference type="PROSITE" id="PS51115"/>
    </source>
</evidence>
<dbReference type="Proteomes" id="UP000019132">
    <property type="component" value="Unassembled WGS sequence"/>
</dbReference>
<dbReference type="AlphaFoldDB" id="K3X6G4"/>
<evidence type="ECO:0000256" key="4">
    <source>
        <dbReference type="ARBA" id="ARBA00023180"/>
    </source>
</evidence>
<dbReference type="HOGENOM" id="CLU_071448_0_0_1"/>
<dbReference type="VEuPathDB" id="FungiDB:PYU1_G012786"/>
<dbReference type="STRING" id="431595.K3X6G4"/>
<feature type="signal peptide" evidence="5">
    <location>
        <begin position="1"/>
        <end position="28"/>
    </location>
</feature>
<keyword evidence="2" id="KW-0677">Repeat</keyword>
<dbReference type="EMBL" id="GL376581">
    <property type="status" value="NOT_ANNOTATED_CDS"/>
    <property type="molecule type" value="Genomic_DNA"/>
</dbReference>
<keyword evidence="4" id="KW-0325">Glycoprotein</keyword>